<dbReference type="GO" id="GO:0030245">
    <property type="term" value="P:cellulose catabolic process"/>
    <property type="evidence" value="ECO:0007669"/>
    <property type="project" value="UniProtKB-KW"/>
</dbReference>
<evidence type="ECO:0000256" key="10">
    <source>
        <dbReference type="SAM" id="SignalP"/>
    </source>
</evidence>
<dbReference type="SUPFAM" id="SSF81296">
    <property type="entry name" value="E set domains"/>
    <property type="match status" value="1"/>
</dbReference>
<dbReference type="EC" id="3.2.1.4" evidence="3"/>
<dbReference type="GO" id="GO:0009986">
    <property type="term" value="C:cell surface"/>
    <property type="evidence" value="ECO:0007669"/>
    <property type="project" value="TreeGrafter"/>
</dbReference>
<dbReference type="InterPro" id="IPR001547">
    <property type="entry name" value="Glyco_hydro_5"/>
</dbReference>
<dbReference type="RefSeq" id="WP_092477373.1">
    <property type="nucleotide sequence ID" value="NZ_FOHN01000007.1"/>
</dbReference>
<dbReference type="AlphaFoldDB" id="A0A1I0B9L1"/>
<dbReference type="SUPFAM" id="SSF49384">
    <property type="entry name" value="Carbohydrate-binding domain"/>
    <property type="match status" value="1"/>
</dbReference>
<proteinExistence type="inferred from homology"/>
<accession>A0A1I0B9L1</accession>
<feature type="domain" description="CBM3" evidence="12">
    <location>
        <begin position="991"/>
        <end position="1045"/>
    </location>
</feature>
<dbReference type="InterPro" id="IPR050386">
    <property type="entry name" value="Glycosyl_hydrolase_5"/>
</dbReference>
<dbReference type="Gene3D" id="2.60.40.1080">
    <property type="match status" value="1"/>
</dbReference>
<dbReference type="InterPro" id="IPR017853">
    <property type="entry name" value="GH"/>
</dbReference>
<organism evidence="15 16">
    <name type="scientific">[Clostridium] polysaccharolyticum</name>
    <dbReference type="NCBI Taxonomy" id="29364"/>
    <lineage>
        <taxon>Bacteria</taxon>
        <taxon>Bacillati</taxon>
        <taxon>Bacillota</taxon>
        <taxon>Clostridia</taxon>
        <taxon>Lachnospirales</taxon>
        <taxon>Lachnospiraceae</taxon>
    </lineage>
</organism>
<dbReference type="InterPro" id="IPR013783">
    <property type="entry name" value="Ig-like_fold"/>
</dbReference>
<dbReference type="SUPFAM" id="SSF51445">
    <property type="entry name" value="(Trans)glycosidases"/>
    <property type="match status" value="1"/>
</dbReference>
<comment type="similarity">
    <text evidence="2">Belongs to the glycosyl hydrolase 5 (cellulase A) family.</text>
</comment>
<dbReference type="Proteomes" id="UP000199800">
    <property type="component" value="Unassembled WGS sequence"/>
</dbReference>
<dbReference type="InterPro" id="IPR008965">
    <property type="entry name" value="CBM2/CBM3_carb-bd_dom_sf"/>
</dbReference>
<dbReference type="Pfam" id="PF21461">
    <property type="entry name" value="HL_N-beta"/>
    <property type="match status" value="1"/>
</dbReference>
<feature type="compositionally biased region" description="Low complexity" evidence="9">
    <location>
        <begin position="905"/>
        <end position="948"/>
    </location>
</feature>
<evidence type="ECO:0000256" key="5">
    <source>
        <dbReference type="ARBA" id="ARBA00023001"/>
    </source>
</evidence>
<evidence type="ECO:0000256" key="3">
    <source>
        <dbReference type="ARBA" id="ARBA00012601"/>
    </source>
</evidence>
<dbReference type="PANTHER" id="PTHR31297:SF41">
    <property type="entry name" value="ENDOGLUCANASE, PUTATIVE (AFU_ORTHOLOGUE AFUA_5G01830)-RELATED"/>
    <property type="match status" value="1"/>
</dbReference>
<protein>
    <recommendedName>
        <fullName evidence="3">cellulase</fullName>
        <ecNumber evidence="3">3.2.1.4</ecNumber>
    </recommendedName>
</protein>
<dbReference type="InterPro" id="IPR048734">
    <property type="entry name" value="HL_N-beta"/>
</dbReference>
<feature type="domain" description="Glycoside hydrolase family 5" evidence="11">
    <location>
        <begin position="219"/>
        <end position="505"/>
    </location>
</feature>
<dbReference type="InterPro" id="IPR014756">
    <property type="entry name" value="Ig_E-set"/>
</dbReference>
<name>A0A1I0B9L1_9FIRM</name>
<evidence type="ECO:0000259" key="12">
    <source>
        <dbReference type="Pfam" id="PF00942"/>
    </source>
</evidence>
<evidence type="ECO:0000259" key="13">
    <source>
        <dbReference type="Pfam" id="PF18448"/>
    </source>
</evidence>
<evidence type="ECO:0000256" key="6">
    <source>
        <dbReference type="ARBA" id="ARBA00023277"/>
    </source>
</evidence>
<dbReference type="Pfam" id="PF00150">
    <property type="entry name" value="Cellulase"/>
    <property type="match status" value="1"/>
</dbReference>
<sequence>MKKMKKGLSVLLSFVMIITSLCFTTVKAAETNSSLTEISLLSQSVTASDEEARGTGDGYDGLITTVRDVDVDYLKIAYTIDNPSRLQSWTWLFNFMPFTSSWAGWECNAVTLSDSALENGEYIAYIPMKAIKDSCAEGDVAGVNLNYCEVEGVKLQLTGFWACTGKLATEPEATGKKDIASGQETVQKDIPDTASNQFMLAFNNGWNLGNTFDSFDTNLNVEDLKENTWGNPNVTKELLHAIRQEGFDSIRIPMTTYRRASKVNGRYVIDESWLARYKEVVDWAVEEGFYVMINMHHDSSWLRSWNGNKSAEEFIRFTQSWEQIADYFKEEPAQVCFETINEPQFDYPTAHNTIYDMLDAVNLASYNIIRKSGGKNATRMIVLPTYNTNQNPESLDDLYNLIKGLQDENVIATIHYYSEWCFSGNLGTTGFDDPVNGGETTSRDAIYSTFKTVYDKFIANGIGIIVGEYGLLGTNEVGEYVKYLECVNAVGHTYGMSMVFWDAGNYINRRDKNYAWNEPRLGEMVDASMTGRSSTAACLDELYFQGELSEDVTIPLIINGPEFKGIKGLTEGSDYTYNKEKAVITVKASYVNRKLKAFGSNEFGTFDELLIQFTSGAVWHEYLCKNAEASAGKATGNTNGVTIPFTYNGAKVRRISAYQRNGCVGPTHSWCKYLTFNGDFTPDYAGNKLVLSSSFLKDSSVLDGPILVNVEMWNGQTVKVWMNKKGTSIEVDSQYAENTSAEIKKPEKMVVYVGEKQIPSQYLGLPEGGSIYGTWITDSSVIKMDGWPAAMTFSSTPTDFTAGGILVYFYDIQEYVNGMFAVKAMPKVEGVTLKAGEKKAVTVKDVAKDAVITYAVEDPFVATVENGVIKAKNAGKTSVIVTVSQYGRTDDFTASVHVEDSLIPSAEPAESEAPASSMEPAESEAPTSSVEPVVSEVPVSSTEPAVSETPVSSAEPVVSETPFPSQVPVAKEKPDVIVQTEISSQVRQNYTISSGTIKEFDLSKLVLRYYFIKDSQKEQNIWIDNAAVSCNCSPYYIGYTSNVKCNVTEEYVEFAFTKAQLLYGGTFNIQTRMNYSDWSPYINFQSAGLEVYYDGTLVEQKN</sequence>
<evidence type="ECO:0000259" key="11">
    <source>
        <dbReference type="Pfam" id="PF00150"/>
    </source>
</evidence>
<evidence type="ECO:0000256" key="8">
    <source>
        <dbReference type="ARBA" id="ARBA00023326"/>
    </source>
</evidence>
<dbReference type="GO" id="GO:0008422">
    <property type="term" value="F:beta-glucosidase activity"/>
    <property type="evidence" value="ECO:0007669"/>
    <property type="project" value="TreeGrafter"/>
</dbReference>
<keyword evidence="4" id="KW-0378">Hydrolase</keyword>
<dbReference type="PANTHER" id="PTHR31297">
    <property type="entry name" value="GLUCAN ENDO-1,6-BETA-GLUCOSIDASE B"/>
    <property type="match status" value="1"/>
</dbReference>
<keyword evidence="8" id="KW-0624">Polysaccharide degradation</keyword>
<keyword evidence="16" id="KW-1185">Reference proteome</keyword>
<dbReference type="Pfam" id="PF00942">
    <property type="entry name" value="CBM_3"/>
    <property type="match status" value="1"/>
</dbReference>
<dbReference type="InterPro" id="IPR036966">
    <property type="entry name" value="CBM3_sf"/>
</dbReference>
<dbReference type="GO" id="GO:0005576">
    <property type="term" value="C:extracellular region"/>
    <property type="evidence" value="ECO:0007669"/>
    <property type="project" value="TreeGrafter"/>
</dbReference>
<feature type="domain" description="Endoglucanase B carbohydrate binding" evidence="13">
    <location>
        <begin position="631"/>
        <end position="729"/>
    </location>
</feature>
<evidence type="ECO:0000259" key="14">
    <source>
        <dbReference type="Pfam" id="PF21461"/>
    </source>
</evidence>
<comment type="catalytic activity">
    <reaction evidence="1">
        <text>Endohydrolysis of (1-&gt;4)-beta-D-glucosidic linkages in cellulose, lichenin and cereal beta-D-glucans.</text>
        <dbReference type="EC" id="3.2.1.4"/>
    </reaction>
</comment>
<feature type="region of interest" description="Disordered" evidence="9">
    <location>
        <begin position="905"/>
        <end position="966"/>
    </location>
</feature>
<keyword evidence="5" id="KW-0136">Cellulose degradation</keyword>
<reference evidence="15 16" key="1">
    <citation type="submission" date="2016-10" db="EMBL/GenBank/DDBJ databases">
        <authorList>
            <person name="de Groot N.N."/>
        </authorList>
    </citation>
    <scope>NUCLEOTIDE SEQUENCE [LARGE SCALE GENOMIC DNA]</scope>
    <source>
        <strain evidence="15 16">DSM 1801</strain>
    </source>
</reference>
<feature type="domain" description="Hyaluronate lyase N-terminal beta-sheet" evidence="14">
    <location>
        <begin position="852"/>
        <end position="883"/>
    </location>
</feature>
<feature type="chain" id="PRO_5011594402" description="cellulase" evidence="10">
    <location>
        <begin position="29"/>
        <end position="1102"/>
    </location>
</feature>
<evidence type="ECO:0000256" key="4">
    <source>
        <dbReference type="ARBA" id="ARBA00022801"/>
    </source>
</evidence>
<dbReference type="Gene3D" id="2.60.40.10">
    <property type="entry name" value="Immunoglobulins"/>
    <property type="match status" value="1"/>
</dbReference>
<dbReference type="Gene3D" id="3.20.20.80">
    <property type="entry name" value="Glycosidases"/>
    <property type="match status" value="1"/>
</dbReference>
<evidence type="ECO:0000313" key="16">
    <source>
        <dbReference type="Proteomes" id="UP000199800"/>
    </source>
</evidence>
<dbReference type="GO" id="GO:0008810">
    <property type="term" value="F:cellulase activity"/>
    <property type="evidence" value="ECO:0007669"/>
    <property type="project" value="UniProtKB-EC"/>
</dbReference>
<dbReference type="GO" id="GO:0030248">
    <property type="term" value="F:cellulose binding"/>
    <property type="evidence" value="ECO:0007669"/>
    <property type="project" value="InterPro"/>
</dbReference>
<keyword evidence="10" id="KW-0732">Signal</keyword>
<gene>
    <name evidence="15" type="ORF">SAMN04487772_10719</name>
</gene>
<feature type="signal peptide" evidence="10">
    <location>
        <begin position="1"/>
        <end position="28"/>
    </location>
</feature>
<dbReference type="Gene3D" id="2.60.40.710">
    <property type="entry name" value="Endoglucanase-like"/>
    <property type="match status" value="1"/>
</dbReference>
<evidence type="ECO:0000313" key="15">
    <source>
        <dbReference type="EMBL" id="SET03226.1"/>
    </source>
</evidence>
<keyword evidence="7" id="KW-0326">Glycosidase</keyword>
<dbReference type="Pfam" id="PF18448">
    <property type="entry name" value="CBM46"/>
    <property type="match status" value="1"/>
</dbReference>
<evidence type="ECO:0000256" key="9">
    <source>
        <dbReference type="SAM" id="MobiDB-lite"/>
    </source>
</evidence>
<dbReference type="InterPro" id="IPR001956">
    <property type="entry name" value="CBM3"/>
</dbReference>
<evidence type="ECO:0000256" key="1">
    <source>
        <dbReference type="ARBA" id="ARBA00000966"/>
    </source>
</evidence>
<evidence type="ECO:0000256" key="7">
    <source>
        <dbReference type="ARBA" id="ARBA00023295"/>
    </source>
</evidence>
<dbReference type="EMBL" id="FOHN01000007">
    <property type="protein sequence ID" value="SET03226.1"/>
    <property type="molecule type" value="Genomic_DNA"/>
</dbReference>
<keyword evidence="6" id="KW-0119">Carbohydrate metabolism</keyword>
<dbReference type="STRING" id="29364.SAMN04487772_10719"/>
<evidence type="ECO:0000256" key="2">
    <source>
        <dbReference type="ARBA" id="ARBA00005641"/>
    </source>
</evidence>
<dbReference type="InterPro" id="IPR040946">
    <property type="entry name" value="CBM46"/>
</dbReference>
<dbReference type="OrthoDB" id="9800955at2"/>